<dbReference type="SUPFAM" id="SSF69318">
    <property type="entry name" value="Integrin alpha N-terminal domain"/>
    <property type="match status" value="2"/>
</dbReference>
<name>A0A3S3KV69_9MICO</name>
<comment type="caution">
    <text evidence="2">The sequence shown here is derived from an EMBL/GenBank/DDBJ whole genome shotgun (WGS) entry which is preliminary data.</text>
</comment>
<gene>
    <name evidence="2" type="ORF">D8Y23_13565</name>
</gene>
<dbReference type="Pfam" id="PF13517">
    <property type="entry name" value="FG-GAP_3"/>
    <property type="match status" value="3"/>
</dbReference>
<dbReference type="Proteomes" id="UP000285970">
    <property type="component" value="Unassembled WGS sequence"/>
</dbReference>
<evidence type="ECO:0000256" key="1">
    <source>
        <dbReference type="ARBA" id="ARBA00022729"/>
    </source>
</evidence>
<dbReference type="PANTHER" id="PTHR44103:SF1">
    <property type="entry name" value="PROPROTEIN CONVERTASE P"/>
    <property type="match status" value="1"/>
</dbReference>
<organism evidence="2 3">
    <name type="scientific">Microbacterium enclense</name>
    <dbReference type="NCBI Taxonomy" id="993073"/>
    <lineage>
        <taxon>Bacteria</taxon>
        <taxon>Bacillati</taxon>
        <taxon>Actinomycetota</taxon>
        <taxon>Actinomycetes</taxon>
        <taxon>Micrococcales</taxon>
        <taxon>Microbacteriaceae</taxon>
        <taxon>Microbacterium</taxon>
    </lineage>
</organism>
<evidence type="ECO:0000313" key="2">
    <source>
        <dbReference type="EMBL" id="RWR16384.1"/>
    </source>
</evidence>
<evidence type="ECO:0000313" key="3">
    <source>
        <dbReference type="Proteomes" id="UP000285970"/>
    </source>
</evidence>
<dbReference type="PANTHER" id="PTHR44103">
    <property type="entry name" value="PROPROTEIN CONVERTASE P"/>
    <property type="match status" value="1"/>
</dbReference>
<dbReference type="RefSeq" id="WP_128218627.1">
    <property type="nucleotide sequence ID" value="NZ_RBZY01000057.1"/>
</dbReference>
<dbReference type="AlphaFoldDB" id="A0A3S3KV69"/>
<dbReference type="InterPro" id="IPR013517">
    <property type="entry name" value="FG-GAP"/>
</dbReference>
<dbReference type="OrthoDB" id="9764271at2"/>
<dbReference type="Gene3D" id="2.115.10.10">
    <property type="entry name" value="Tachylectin 2"/>
    <property type="match status" value="2"/>
</dbReference>
<proteinExistence type="predicted"/>
<dbReference type="EMBL" id="RBZY01000057">
    <property type="protein sequence ID" value="RWR16384.1"/>
    <property type="molecule type" value="Genomic_DNA"/>
</dbReference>
<accession>A0A3S3KV69</accession>
<keyword evidence="1" id="KW-0732">Signal</keyword>
<dbReference type="InterPro" id="IPR028994">
    <property type="entry name" value="Integrin_alpha_N"/>
</dbReference>
<reference evidence="2 3" key="1">
    <citation type="journal article" date="2018" name="Front. Microbiol.">
        <title>Novel Insights Into Bacterial Dimethylsulfoniopropionate Catabolism in the East China Sea.</title>
        <authorList>
            <person name="Liu J."/>
            <person name="Liu J."/>
            <person name="Zhang S.H."/>
            <person name="Liang J."/>
            <person name="Lin H."/>
            <person name="Song D."/>
            <person name="Yang G.P."/>
            <person name="Todd J.D."/>
            <person name="Zhang X.H."/>
        </authorList>
    </citation>
    <scope>NUCLEOTIDE SEQUENCE [LARGE SCALE GENOMIC DNA]</scope>
    <source>
        <strain evidence="2 3">ZYFD042</strain>
    </source>
</reference>
<protein>
    <submittedName>
        <fullName evidence="2">VCBS repeat-containing protein</fullName>
    </submittedName>
</protein>
<sequence>MTERSRPRAAVAALAAWVCAAALLVALPIALPATVAPVASASAANAADWNPGHIIDDALFYDGTAMTSSEIQAFLQKRVPNCRSGYTCLKDYRQDTNDRPADKYCNGYSGARNESAATIIDKVARSCGISQKALLVLIEKEQRLVSSTWPEDFQYRAATGQGCPDTAACDPSTAGFFYQVYYGARQFEIYRMNPTWWGYQAGRWNNILYHPYNNCGTQRVYIDNAATAGLYIYTPYVPNAAALRNLYGEGDGCSAYGNRNFWRIFTDWFGSTEYQPPVPRYGVDSSIVAVDGGGQIFSYPFKGNAWGERVRTAGGVAATDRVLAVGDFNGDQRRDIIVVDSSKRVWLRPLEERAGDLPAKRIDVDWSDAAFITAAGDADGDGVPDVYTTTKAGLLLFWKATGYGTFGAPRVVGSEWNGFTAVVGGADVTGDGRPDLLGRDRNGELWLYRGDGSGAWQPGRTSLGTGWGSMTSIAMPGDFTGDGIADLVAVDQNGLLWSFSGDNSGRFTRSAAPAGSGWNVMQTVTGEGASPGWKKAFPGGAGDLTGDGAADVVAVSTKGVLSVYPGDGSGGWRQPLAVSSTWGSGRVVPLGDFTGDGRADLGRITGAGQFELWRGRGDGTFGGPTVIGNGWTNLGLVTGGIDFDGDRRLDVVARDSSGVLWLYRGDGMGGWLTGQGVAIGSGWNIVTSLSAGGDLVGNRVDDLLARRTDGTLWSYGTDGRGGWGTIRQIGSGWNVFGPVFATGNFDGAGGPDVMGRLGNGDLVLYRGDGGAGWLGSRVVGTQWNVMAQIR</sequence>